<dbReference type="GO" id="GO:1990281">
    <property type="term" value="C:efflux pump complex"/>
    <property type="evidence" value="ECO:0007669"/>
    <property type="project" value="TreeGrafter"/>
</dbReference>
<dbReference type="EMBL" id="UPPP01000060">
    <property type="protein sequence ID" value="VBB05957.1"/>
    <property type="molecule type" value="Genomic_DNA"/>
</dbReference>
<feature type="domain" description="CzcB-like C-terminal circularly permuted SH3-like" evidence="5">
    <location>
        <begin position="344"/>
        <end position="400"/>
    </location>
</feature>
<dbReference type="Gene3D" id="2.40.50.100">
    <property type="match status" value="1"/>
</dbReference>
<dbReference type="Pfam" id="PF25917">
    <property type="entry name" value="BSH_RND"/>
    <property type="match status" value="1"/>
</dbReference>
<dbReference type="PANTHER" id="PTHR30469:SF15">
    <property type="entry name" value="HLYD FAMILY OF SECRETION PROTEINS"/>
    <property type="match status" value="1"/>
</dbReference>
<dbReference type="NCBIfam" id="TIGR01730">
    <property type="entry name" value="RND_mfp"/>
    <property type="match status" value="1"/>
</dbReference>
<feature type="domain" description="CusB-like beta-barrel" evidence="4">
    <location>
        <begin position="263"/>
        <end position="335"/>
    </location>
</feature>
<reference evidence="6 7" key="1">
    <citation type="submission" date="2018-06" db="EMBL/GenBank/DDBJ databases">
        <authorList>
            <person name="Strepis N."/>
        </authorList>
    </citation>
    <scope>NUCLEOTIDE SEQUENCE [LARGE SCALE GENOMIC DNA]</scope>
    <source>
        <strain evidence="6">LUCI</strain>
    </source>
</reference>
<proteinExistence type="inferred from homology"/>
<dbReference type="OrthoDB" id="1625414at2"/>
<protein>
    <submittedName>
        <fullName evidence="6">Rnd efflux pump membrane fusion protein</fullName>
    </submittedName>
</protein>
<dbReference type="Pfam" id="PF25954">
    <property type="entry name" value="Beta-barrel_RND_2"/>
    <property type="match status" value="1"/>
</dbReference>
<dbReference type="InterPro" id="IPR058625">
    <property type="entry name" value="MdtA-like_BSH"/>
</dbReference>
<dbReference type="PANTHER" id="PTHR30469">
    <property type="entry name" value="MULTIDRUG RESISTANCE PROTEIN MDTA"/>
    <property type="match status" value="1"/>
</dbReference>
<evidence type="ECO:0000259" key="4">
    <source>
        <dbReference type="Pfam" id="PF25954"/>
    </source>
</evidence>
<dbReference type="Pfam" id="PF25975">
    <property type="entry name" value="CzcB_C"/>
    <property type="match status" value="1"/>
</dbReference>
<evidence type="ECO:0000256" key="2">
    <source>
        <dbReference type="SAM" id="Coils"/>
    </source>
</evidence>
<gene>
    <name evidence="6" type="ORF">LUCI_1168</name>
</gene>
<dbReference type="Proteomes" id="UP000277811">
    <property type="component" value="Unassembled WGS sequence"/>
</dbReference>
<feature type="coiled-coil region" evidence="2">
    <location>
        <begin position="142"/>
        <end position="223"/>
    </location>
</feature>
<evidence type="ECO:0000259" key="3">
    <source>
        <dbReference type="Pfam" id="PF25917"/>
    </source>
</evidence>
<dbReference type="SUPFAM" id="SSF111369">
    <property type="entry name" value="HlyD-like secretion proteins"/>
    <property type="match status" value="2"/>
</dbReference>
<feature type="domain" description="Multidrug resistance protein MdtA-like barrel-sandwich hybrid" evidence="3">
    <location>
        <begin position="77"/>
        <end position="254"/>
    </location>
</feature>
<dbReference type="RefSeq" id="WP_122626918.1">
    <property type="nucleotide sequence ID" value="NZ_UPPP01000060.1"/>
</dbReference>
<comment type="similarity">
    <text evidence="1">Belongs to the membrane fusion protein (MFP) (TC 8.A.1) family.</text>
</comment>
<dbReference type="AlphaFoldDB" id="A0A498R552"/>
<dbReference type="InterPro" id="IPR058792">
    <property type="entry name" value="Beta-barrel_RND_2"/>
</dbReference>
<evidence type="ECO:0000259" key="5">
    <source>
        <dbReference type="Pfam" id="PF25975"/>
    </source>
</evidence>
<dbReference type="InterPro" id="IPR006143">
    <property type="entry name" value="RND_pump_MFP"/>
</dbReference>
<evidence type="ECO:0000313" key="7">
    <source>
        <dbReference type="Proteomes" id="UP000277811"/>
    </source>
</evidence>
<dbReference type="GO" id="GO:0015562">
    <property type="term" value="F:efflux transmembrane transporter activity"/>
    <property type="evidence" value="ECO:0007669"/>
    <property type="project" value="TreeGrafter"/>
</dbReference>
<keyword evidence="7" id="KW-1185">Reference proteome</keyword>
<dbReference type="Gene3D" id="1.10.287.470">
    <property type="entry name" value="Helix hairpin bin"/>
    <property type="match status" value="1"/>
</dbReference>
<keyword evidence="2" id="KW-0175">Coiled coil</keyword>
<accession>A0A498R552</accession>
<dbReference type="Gene3D" id="2.40.30.170">
    <property type="match status" value="1"/>
</dbReference>
<organism evidence="6 7">
    <name type="scientific">Lucifera butyrica</name>
    <dbReference type="NCBI Taxonomy" id="1351585"/>
    <lineage>
        <taxon>Bacteria</taxon>
        <taxon>Bacillati</taxon>
        <taxon>Bacillota</taxon>
        <taxon>Negativicutes</taxon>
        <taxon>Veillonellales</taxon>
        <taxon>Veillonellaceae</taxon>
        <taxon>Lucifera</taxon>
    </lineage>
</organism>
<dbReference type="Gene3D" id="2.40.420.20">
    <property type="match status" value="1"/>
</dbReference>
<evidence type="ECO:0000256" key="1">
    <source>
        <dbReference type="ARBA" id="ARBA00009477"/>
    </source>
</evidence>
<name>A0A498R552_9FIRM</name>
<dbReference type="InterPro" id="IPR058649">
    <property type="entry name" value="CzcB_C"/>
</dbReference>
<evidence type="ECO:0000313" key="6">
    <source>
        <dbReference type="EMBL" id="VBB05957.1"/>
    </source>
</evidence>
<sequence length="423" mass="45558">MKRQFWQNKSRKILILTGIVAVLCLGIITAQAVRNHSLSTSKNANRMQTTTVDAMTVSRSDLIKRISLTGQTVPEAQVDIAAKYQGKVVQVAVNLGQRVSPGQVLIVQDTGDADISISENQAAYQQASADAVTTQASFGANYDKAKADYQRALNTYQRYKSLYDVGGISKEDLATSEQAMADAKAALDTLTNQMNASAVPAAVESARAAADKAQQSVQAAAKQRDDLVLRAPRSGVIGYRQVEVGDMVSAGQKLLSIYDNSKIYVDCQVSEQDLPALSVGMKVTVGIESLGKTIPGQIIYISPASDSSNLTYTLRILLSNPDQTVKSGMFTRTIINSVLRPDTIVVPKDAILEKNGQNYVFVINTQHVIEQRTVQVGARGDTNVEILSGLKEGEQVALTNLARLRSGLTVVPNLVTPKDRGDN</sequence>